<evidence type="ECO:0000256" key="2">
    <source>
        <dbReference type="ARBA" id="ARBA00007422"/>
    </source>
</evidence>
<dbReference type="EC" id="5.3.1.1" evidence="7"/>
<comment type="caution">
    <text evidence="8">The sequence shown here is derived from an EMBL/GenBank/DDBJ whole genome shotgun (WGS) entry which is preliminary data.</text>
</comment>
<keyword evidence="9" id="KW-1185">Reference proteome</keyword>
<evidence type="ECO:0000256" key="5">
    <source>
        <dbReference type="ARBA" id="ARBA00022432"/>
    </source>
</evidence>
<comment type="subunit">
    <text evidence="3">Homodimer.</text>
</comment>
<organism evidence="8 9">
    <name type="scientific">Tegillarca granosa</name>
    <name type="common">Malaysian cockle</name>
    <name type="synonym">Anadara granosa</name>
    <dbReference type="NCBI Taxonomy" id="220873"/>
    <lineage>
        <taxon>Eukaryota</taxon>
        <taxon>Metazoa</taxon>
        <taxon>Spiralia</taxon>
        <taxon>Lophotrochozoa</taxon>
        <taxon>Mollusca</taxon>
        <taxon>Bivalvia</taxon>
        <taxon>Autobranchia</taxon>
        <taxon>Pteriomorphia</taxon>
        <taxon>Arcoida</taxon>
        <taxon>Arcoidea</taxon>
        <taxon>Arcidae</taxon>
        <taxon>Tegillarca</taxon>
    </lineage>
</organism>
<evidence type="ECO:0000256" key="1">
    <source>
        <dbReference type="ARBA" id="ARBA00004680"/>
    </source>
</evidence>
<evidence type="ECO:0000256" key="7">
    <source>
        <dbReference type="RuleBase" id="RU363013"/>
    </source>
</evidence>
<feature type="non-terminal residue" evidence="8">
    <location>
        <position position="115"/>
    </location>
</feature>
<dbReference type="PANTHER" id="PTHR21139:SF2">
    <property type="entry name" value="TRIOSEPHOSPHATE ISOMERASE"/>
    <property type="match status" value="1"/>
</dbReference>
<dbReference type="InterPro" id="IPR013785">
    <property type="entry name" value="Aldolase_TIM"/>
</dbReference>
<evidence type="ECO:0000313" key="8">
    <source>
        <dbReference type="EMBL" id="KAJ8320212.1"/>
    </source>
</evidence>
<sequence length="115" mass="12562">MSTGRKFFVGGHWKINGSRESINCGITPGSILRIPSIKLKSDIGVAGQNYYKMGIGPFTGKISYSLILCIYLIGEKVAYALSQGLGVIACIGEKLDEREKGETEAVVYRQIRAFI</sequence>
<evidence type="ECO:0000256" key="3">
    <source>
        <dbReference type="ARBA" id="ARBA00011738"/>
    </source>
</evidence>
<dbReference type="Gene3D" id="3.20.20.70">
    <property type="entry name" value="Aldolase class I"/>
    <property type="match status" value="1"/>
</dbReference>
<evidence type="ECO:0000256" key="6">
    <source>
        <dbReference type="ARBA" id="ARBA00023235"/>
    </source>
</evidence>
<comment type="pathway">
    <text evidence="7">Carbohydrate biosynthesis; gluconeogenesis.</text>
</comment>
<protein>
    <recommendedName>
        <fullName evidence="4 7">Triosephosphate isomerase</fullName>
        <ecNumber evidence="7">5.3.1.1</ecNumber>
    </recommendedName>
</protein>
<keyword evidence="6 7" id="KW-0413">Isomerase</keyword>
<accession>A0ABQ9FSH2</accession>
<keyword evidence="5 7" id="KW-0312">Gluconeogenesis</keyword>
<dbReference type="SUPFAM" id="SSF51351">
    <property type="entry name" value="Triosephosphate isomerase (TIM)"/>
    <property type="match status" value="1"/>
</dbReference>
<keyword evidence="7" id="KW-0324">Glycolysis</keyword>
<dbReference type="InterPro" id="IPR035990">
    <property type="entry name" value="TIM_sf"/>
</dbReference>
<dbReference type="Pfam" id="PF00121">
    <property type="entry name" value="TIM"/>
    <property type="match status" value="1"/>
</dbReference>
<comment type="pathway">
    <text evidence="1 7">Carbohydrate degradation; glycolysis; D-glyceraldehyde 3-phosphate from glycerone phosphate: step 1/1.</text>
</comment>
<dbReference type="InterPro" id="IPR000652">
    <property type="entry name" value="Triosephosphate_isomerase"/>
</dbReference>
<dbReference type="EMBL" id="JARBDR010000141">
    <property type="protein sequence ID" value="KAJ8320212.1"/>
    <property type="molecule type" value="Genomic_DNA"/>
</dbReference>
<reference evidence="8 9" key="1">
    <citation type="submission" date="2022-12" db="EMBL/GenBank/DDBJ databases">
        <title>Chromosome-level genome of Tegillarca granosa.</title>
        <authorList>
            <person name="Kim J."/>
        </authorList>
    </citation>
    <scope>NUCLEOTIDE SEQUENCE [LARGE SCALE GENOMIC DNA]</scope>
    <source>
        <strain evidence="8">Teg-2019</strain>
        <tissue evidence="8">Adductor muscle</tissue>
    </source>
</reference>
<comment type="catalytic activity">
    <reaction evidence="7">
        <text>D-glyceraldehyde 3-phosphate = dihydroxyacetone phosphate</text>
        <dbReference type="Rhea" id="RHEA:18585"/>
        <dbReference type="ChEBI" id="CHEBI:57642"/>
        <dbReference type="ChEBI" id="CHEBI:59776"/>
        <dbReference type="EC" id="5.3.1.1"/>
    </reaction>
</comment>
<proteinExistence type="inferred from homology"/>
<name>A0ABQ9FSH2_TEGGR</name>
<dbReference type="PANTHER" id="PTHR21139">
    <property type="entry name" value="TRIOSEPHOSPHATE ISOMERASE"/>
    <property type="match status" value="1"/>
</dbReference>
<gene>
    <name evidence="8" type="ORF">KUTeg_001799</name>
</gene>
<dbReference type="Proteomes" id="UP001217089">
    <property type="component" value="Unassembled WGS sequence"/>
</dbReference>
<comment type="similarity">
    <text evidence="2 7">Belongs to the triosephosphate isomerase family.</text>
</comment>
<dbReference type="PROSITE" id="PS51440">
    <property type="entry name" value="TIM_2"/>
    <property type="match status" value="1"/>
</dbReference>
<evidence type="ECO:0000256" key="4">
    <source>
        <dbReference type="ARBA" id="ARBA00019397"/>
    </source>
</evidence>
<evidence type="ECO:0000313" key="9">
    <source>
        <dbReference type="Proteomes" id="UP001217089"/>
    </source>
</evidence>